<name>A0ABT8HSV2_9BACL</name>
<organism evidence="3 4">
    <name type="scientific">Fictibacillus fluitans</name>
    <dbReference type="NCBI Taxonomy" id="3058422"/>
    <lineage>
        <taxon>Bacteria</taxon>
        <taxon>Bacillati</taxon>
        <taxon>Bacillota</taxon>
        <taxon>Bacilli</taxon>
        <taxon>Bacillales</taxon>
        <taxon>Fictibacillaceae</taxon>
        <taxon>Fictibacillus</taxon>
    </lineage>
</organism>
<feature type="compositionally biased region" description="Low complexity" evidence="1">
    <location>
        <begin position="26"/>
        <end position="44"/>
    </location>
</feature>
<feature type="region of interest" description="Disordered" evidence="1">
    <location>
        <begin position="66"/>
        <end position="116"/>
    </location>
</feature>
<feature type="signal peptide" evidence="2">
    <location>
        <begin position="1"/>
        <end position="19"/>
    </location>
</feature>
<evidence type="ECO:0000256" key="2">
    <source>
        <dbReference type="SAM" id="SignalP"/>
    </source>
</evidence>
<feature type="chain" id="PRO_5045254788" description="Lipoprotein" evidence="2">
    <location>
        <begin position="20"/>
        <end position="185"/>
    </location>
</feature>
<proteinExistence type="predicted"/>
<feature type="compositionally biased region" description="Gly residues" evidence="1">
    <location>
        <begin position="83"/>
        <end position="106"/>
    </location>
</feature>
<feature type="region of interest" description="Disordered" evidence="1">
    <location>
        <begin position="26"/>
        <end position="45"/>
    </location>
</feature>
<keyword evidence="2" id="KW-0732">Signal</keyword>
<evidence type="ECO:0000256" key="1">
    <source>
        <dbReference type="SAM" id="MobiDB-lite"/>
    </source>
</evidence>
<protein>
    <recommendedName>
        <fullName evidence="5">Lipoprotein</fullName>
    </recommendedName>
</protein>
<evidence type="ECO:0000313" key="3">
    <source>
        <dbReference type="EMBL" id="MDN4523352.1"/>
    </source>
</evidence>
<reference evidence="3" key="1">
    <citation type="submission" date="2023-07" db="EMBL/GenBank/DDBJ databases">
        <title>Fictibacillus sp. isolated from freshwater pond.</title>
        <authorList>
            <person name="Kirdat K."/>
            <person name="Bhat A."/>
            <person name="Mourya A."/>
            <person name="Yadav A."/>
        </authorList>
    </citation>
    <scope>NUCLEOTIDE SEQUENCE</scope>
    <source>
        <strain evidence="3">NE201</strain>
    </source>
</reference>
<evidence type="ECO:0000313" key="4">
    <source>
        <dbReference type="Proteomes" id="UP001172721"/>
    </source>
</evidence>
<gene>
    <name evidence="3" type="ORF">QYB97_02660</name>
</gene>
<dbReference type="PROSITE" id="PS51257">
    <property type="entry name" value="PROKAR_LIPOPROTEIN"/>
    <property type="match status" value="1"/>
</dbReference>
<evidence type="ECO:0008006" key="5">
    <source>
        <dbReference type="Google" id="ProtNLM"/>
    </source>
</evidence>
<accession>A0ABT8HSV2</accession>
<feature type="compositionally biased region" description="Basic and acidic residues" evidence="1">
    <location>
        <begin position="66"/>
        <end position="82"/>
    </location>
</feature>
<sequence>MKNKLISSFSILLLTFTIAACSNSEESNSSLASGGEKESSAAASNMDEIGLYGEVSEMIGNEVELRLIEKPERSAANGEKDGNGGGRKSGASGRGGEGAGAVGGGSATKERKYTGEEKTFVIPVGVSLVTVTRGEGGMEESEISLNEVTPGSILSVYYQENGKTIEKIRVQKPRTGGGKGGRGGN</sequence>
<dbReference type="EMBL" id="JAUHTR010000001">
    <property type="protein sequence ID" value="MDN4523352.1"/>
    <property type="molecule type" value="Genomic_DNA"/>
</dbReference>
<dbReference type="RefSeq" id="WP_301164398.1">
    <property type="nucleotide sequence ID" value="NZ_JAUHTR010000001.1"/>
</dbReference>
<keyword evidence="4" id="KW-1185">Reference proteome</keyword>
<comment type="caution">
    <text evidence="3">The sequence shown here is derived from an EMBL/GenBank/DDBJ whole genome shotgun (WGS) entry which is preliminary data.</text>
</comment>
<dbReference type="Proteomes" id="UP001172721">
    <property type="component" value="Unassembled WGS sequence"/>
</dbReference>